<reference evidence="3 4" key="1">
    <citation type="journal article" date="2019" name="Genome Biol. Evol.">
        <title>Insights into the evolution of the New World diploid cottons (Gossypium, subgenus Houzingenia) based on genome sequencing.</title>
        <authorList>
            <person name="Grover C.E."/>
            <person name="Arick M.A. 2nd"/>
            <person name="Thrash A."/>
            <person name="Conover J.L."/>
            <person name="Sanders W.S."/>
            <person name="Peterson D.G."/>
            <person name="Frelichowski J.E."/>
            <person name="Scheffler J.A."/>
            <person name="Scheffler B.E."/>
            <person name="Wendel J.F."/>
        </authorList>
    </citation>
    <scope>NUCLEOTIDE SEQUENCE [LARGE SCALE GENOMIC DNA]</scope>
    <source>
        <strain evidence="3">8</strain>
        <tissue evidence="3">Leaf</tissue>
    </source>
</reference>
<evidence type="ECO:0000313" key="4">
    <source>
        <dbReference type="Proteomes" id="UP000593568"/>
    </source>
</evidence>
<dbReference type="Proteomes" id="UP000593568">
    <property type="component" value="Unassembled WGS sequence"/>
</dbReference>
<proteinExistence type="predicted"/>
<feature type="compositionally biased region" description="Basic and acidic residues" evidence="1">
    <location>
        <begin position="206"/>
        <end position="219"/>
    </location>
</feature>
<dbReference type="Gene3D" id="3.30.420.10">
    <property type="entry name" value="Ribonuclease H-like superfamily/Ribonuclease H"/>
    <property type="match status" value="1"/>
</dbReference>
<dbReference type="CDD" id="cd06222">
    <property type="entry name" value="RNase_H_like"/>
    <property type="match status" value="1"/>
</dbReference>
<gene>
    <name evidence="3" type="ORF">Gotri_022825</name>
</gene>
<dbReference type="InterPro" id="IPR036397">
    <property type="entry name" value="RNaseH_sf"/>
</dbReference>
<evidence type="ECO:0000259" key="2">
    <source>
        <dbReference type="Pfam" id="PF13456"/>
    </source>
</evidence>
<feature type="domain" description="RNase H type-1" evidence="2">
    <location>
        <begin position="69"/>
        <end position="178"/>
    </location>
</feature>
<dbReference type="EMBL" id="JABEZW010000002">
    <property type="protein sequence ID" value="MBA0760035.1"/>
    <property type="molecule type" value="Genomic_DNA"/>
</dbReference>
<dbReference type="InterPro" id="IPR052929">
    <property type="entry name" value="RNase_H-like_EbsB-rel"/>
</dbReference>
<evidence type="ECO:0000256" key="1">
    <source>
        <dbReference type="SAM" id="MobiDB-lite"/>
    </source>
</evidence>
<name>A0A7J9DHV3_9ROSI</name>
<protein>
    <recommendedName>
        <fullName evidence="2">RNase H type-1 domain-containing protein</fullName>
    </recommendedName>
</protein>
<evidence type="ECO:0000313" key="3">
    <source>
        <dbReference type="EMBL" id="MBA0760035.1"/>
    </source>
</evidence>
<comment type="caution">
    <text evidence="3">The sequence shown here is derived from an EMBL/GenBank/DDBJ whole genome shotgun (WGS) entry which is preliminary data.</text>
</comment>
<dbReference type="GO" id="GO:0003676">
    <property type="term" value="F:nucleic acid binding"/>
    <property type="evidence" value="ECO:0007669"/>
    <property type="project" value="InterPro"/>
</dbReference>
<keyword evidence="4" id="KW-1185">Reference proteome</keyword>
<dbReference type="PANTHER" id="PTHR47074:SF48">
    <property type="entry name" value="POLYNUCLEOTIDYL TRANSFERASE, RIBONUCLEASE H-LIKE SUPERFAMILY PROTEIN"/>
    <property type="match status" value="1"/>
</dbReference>
<sequence>MPTNSRIASIRPNTNRSGLGDRLISGDFENCIDWLEASIGLLDKKAPIIPFSPACINWKKPKKGFVKVNVDATVLNGRMGYGVIARDKEGFVMGGCGGSKDVALTSEWAGSVAFEERVQLARSLNLQNVIFESDNASLIKRIKRSDRNISIMVQHVHETCRELKKFASVEVTWVRRSGQAGKGVEQTPIRCNNNSGFVLKENKIDLSTESWREQPTHLEQEEEERESEEEGEDDKEEGDDEMDFEEDS</sequence>
<organism evidence="3 4">
    <name type="scientific">Gossypium trilobum</name>
    <dbReference type="NCBI Taxonomy" id="34281"/>
    <lineage>
        <taxon>Eukaryota</taxon>
        <taxon>Viridiplantae</taxon>
        <taxon>Streptophyta</taxon>
        <taxon>Embryophyta</taxon>
        <taxon>Tracheophyta</taxon>
        <taxon>Spermatophyta</taxon>
        <taxon>Magnoliopsida</taxon>
        <taxon>eudicotyledons</taxon>
        <taxon>Gunneridae</taxon>
        <taxon>Pentapetalae</taxon>
        <taxon>rosids</taxon>
        <taxon>malvids</taxon>
        <taxon>Malvales</taxon>
        <taxon>Malvaceae</taxon>
        <taxon>Malvoideae</taxon>
        <taxon>Gossypium</taxon>
    </lineage>
</organism>
<dbReference type="Pfam" id="PF13456">
    <property type="entry name" value="RVT_3"/>
    <property type="match status" value="1"/>
</dbReference>
<dbReference type="GO" id="GO:0004523">
    <property type="term" value="F:RNA-DNA hybrid ribonuclease activity"/>
    <property type="evidence" value="ECO:0007669"/>
    <property type="project" value="InterPro"/>
</dbReference>
<feature type="compositionally biased region" description="Acidic residues" evidence="1">
    <location>
        <begin position="220"/>
        <end position="248"/>
    </location>
</feature>
<dbReference type="InterPro" id="IPR044730">
    <property type="entry name" value="RNase_H-like_dom_plant"/>
</dbReference>
<dbReference type="InterPro" id="IPR002156">
    <property type="entry name" value="RNaseH_domain"/>
</dbReference>
<dbReference type="PANTHER" id="PTHR47074">
    <property type="entry name" value="BNAC02G40300D PROTEIN"/>
    <property type="match status" value="1"/>
</dbReference>
<dbReference type="AlphaFoldDB" id="A0A7J9DHV3"/>
<feature type="region of interest" description="Disordered" evidence="1">
    <location>
        <begin position="206"/>
        <end position="248"/>
    </location>
</feature>
<accession>A0A7J9DHV3</accession>